<accession>A0ABR4WYC3</accession>
<protein>
    <recommendedName>
        <fullName evidence="3">PKD domain-containing protein</fullName>
    </recommendedName>
</protein>
<evidence type="ECO:0000313" key="2">
    <source>
        <dbReference type="Proteomes" id="UP000029737"/>
    </source>
</evidence>
<organism evidence="1 2">
    <name type="scientific">Actinopolyspora erythraea</name>
    <dbReference type="NCBI Taxonomy" id="414996"/>
    <lineage>
        <taxon>Bacteria</taxon>
        <taxon>Bacillati</taxon>
        <taxon>Actinomycetota</taxon>
        <taxon>Actinomycetes</taxon>
        <taxon>Actinopolysporales</taxon>
        <taxon>Actinopolysporaceae</taxon>
        <taxon>Actinopolyspora</taxon>
    </lineage>
</organism>
<keyword evidence="2" id="KW-1185">Reference proteome</keyword>
<sequence>MGEPMIEVYSWRPIPPRGLRVTVSADYDKTAYVYWGDNTGRSNPIQPGKSHTNTYAEVGTYRIRVLSPYGDVLGDESVTLRPAISPLFAFAQGPETNWLVEVRFFAEEDDLPLARFRIDWRDGKPDSVRDYWAVPGTTARRPIPLSAGVDHHTVIVRDLVSKQGYPVSIPLTLPSYDPDFTLTADGSDPTGRSVVLTATDAGGRELDAYWGDASVATRLTSGQARHTFHEVGTYLVQLADVSGGATAGKSVTIPIEEGSS</sequence>
<dbReference type="EMBL" id="JPMV01000046">
    <property type="protein sequence ID" value="KGI79390.1"/>
    <property type="molecule type" value="Genomic_DNA"/>
</dbReference>
<dbReference type="Proteomes" id="UP000029737">
    <property type="component" value="Unassembled WGS sequence"/>
</dbReference>
<dbReference type="InterPro" id="IPR035986">
    <property type="entry name" value="PKD_dom_sf"/>
</dbReference>
<dbReference type="SUPFAM" id="SSF49299">
    <property type="entry name" value="PKD domain"/>
    <property type="match status" value="1"/>
</dbReference>
<evidence type="ECO:0000313" key="1">
    <source>
        <dbReference type="EMBL" id="KGI79390.1"/>
    </source>
</evidence>
<comment type="caution">
    <text evidence="1">The sequence shown here is derived from an EMBL/GenBank/DDBJ whole genome shotgun (WGS) entry which is preliminary data.</text>
</comment>
<gene>
    <name evidence="1" type="ORF">IL38_24145</name>
</gene>
<name>A0ABR4WYC3_9ACTN</name>
<proteinExistence type="predicted"/>
<evidence type="ECO:0008006" key="3">
    <source>
        <dbReference type="Google" id="ProtNLM"/>
    </source>
</evidence>
<reference evidence="1 2" key="1">
    <citation type="journal article" date="2014" name="PLoS ONE">
        <title>Identification and Characterization of a New Erythromycin Biosynthetic Gene Cluster in Actinopolyspora erythraea YIM90600, a Novel Erythronolide-Producing Halophilic Actinomycete Isolated from Salt Field.</title>
        <authorList>
            <person name="Chen D."/>
            <person name="Feng J."/>
            <person name="Huang L."/>
            <person name="Zhang Q."/>
            <person name="Wu J."/>
            <person name="Zhu X."/>
            <person name="Duan Y."/>
            <person name="Xu Z."/>
        </authorList>
    </citation>
    <scope>NUCLEOTIDE SEQUENCE [LARGE SCALE GENOMIC DNA]</scope>
    <source>
        <strain evidence="1 2">YIM90600</strain>
    </source>
</reference>